<sequence length="386" mass="43412">MTDQCITPHELDLKKLWDSTCELSACKRVTSHDGRNPKTTIVVPILTCRCLWKRFQKEAEEWIAPGGVLIADPLARNRRINAAYAQLWLADNRFQWAGLAAFASKQVGCGLLHATKLQEGIAMEKEAHRKLRETPSETLYEGFGFKFSRIDPKVWEDVEKARSENPLPTTDITLGDNQRSLVQAQLDYVYEMLALGNTALFLDVYPLHRFFMVRGYKEMEQCIGIREKIANHVIWPIKDRVNFGTPHQEVLDTFEAIESGNIAESVNHMATHEQINILQPAMYDDAHFASLIWGTHASDKLSVVTGLLSGVPEGIQLTLASQCRVSDERSVSFSSNPLSNLANKNQRMEFVLRAAAQFNNLLKYPASRSQLEKSIANIADGTGVRP</sequence>
<dbReference type="EMBL" id="LT629689">
    <property type="protein sequence ID" value="SDG27611.1"/>
    <property type="molecule type" value="Genomic_DNA"/>
</dbReference>
<evidence type="ECO:0000313" key="3">
    <source>
        <dbReference type="Proteomes" id="UP000182858"/>
    </source>
</evidence>
<dbReference type="GeneID" id="78556803"/>
<evidence type="ECO:0000313" key="4">
    <source>
        <dbReference type="Proteomes" id="UP000317951"/>
    </source>
</evidence>
<name>A0A5C5QGD4_9PSED</name>
<dbReference type="OrthoDB" id="143720at2"/>
<evidence type="ECO:0000313" key="1">
    <source>
        <dbReference type="EMBL" id="SDG27611.1"/>
    </source>
</evidence>
<dbReference type="EMBL" id="VFET01000008">
    <property type="protein sequence ID" value="TWS04509.1"/>
    <property type="molecule type" value="Genomic_DNA"/>
</dbReference>
<reference evidence="1 3" key="1">
    <citation type="submission" date="2016-10" db="EMBL/GenBank/DDBJ databases">
        <authorList>
            <person name="Varghese N."/>
            <person name="Submissions S."/>
        </authorList>
    </citation>
    <scope>NUCLEOTIDE SEQUENCE [LARGE SCALE GENOMIC DNA]</scope>
    <source>
        <strain evidence="1 3">DSM 17835</strain>
    </source>
</reference>
<reference evidence="2 4" key="2">
    <citation type="submission" date="2019-06" db="EMBL/GenBank/DDBJ databases">
        <title>Pseudomonas bimorpha sp. nov. isolated from bovine raw milk and skim milk concentrate.</title>
        <authorList>
            <person name="Hofmann K."/>
            <person name="Huptas C."/>
            <person name="Doll E."/>
            <person name="Scherer S."/>
            <person name="Wenning M."/>
        </authorList>
    </citation>
    <scope>NUCLEOTIDE SEQUENCE [LARGE SCALE GENOMIC DNA]</scope>
    <source>
        <strain evidence="2 4">DSM 17835</strain>
    </source>
</reference>
<dbReference type="Proteomes" id="UP000317951">
    <property type="component" value="Unassembled WGS sequence"/>
</dbReference>
<evidence type="ECO:0000313" key="2">
    <source>
        <dbReference type="EMBL" id="TWS04509.1"/>
    </source>
</evidence>
<accession>A0A5C5QGD4</accession>
<organism evidence="2 4">
    <name type="scientific">Pseudomonas extremaustralis</name>
    <dbReference type="NCBI Taxonomy" id="359110"/>
    <lineage>
        <taxon>Bacteria</taxon>
        <taxon>Pseudomonadati</taxon>
        <taxon>Pseudomonadota</taxon>
        <taxon>Gammaproteobacteria</taxon>
        <taxon>Pseudomonadales</taxon>
        <taxon>Pseudomonadaceae</taxon>
        <taxon>Pseudomonas</taxon>
    </lineage>
</organism>
<gene>
    <name evidence="2" type="ORF">FIV36_11280</name>
    <name evidence="1" type="ORF">SAMN05216591_5497</name>
</gene>
<dbReference type="RefSeq" id="WP_010562510.1">
    <property type="nucleotide sequence ID" value="NZ_LT629689.1"/>
</dbReference>
<dbReference type="Pfam" id="PF10720">
    <property type="entry name" value="DUF2515"/>
    <property type="match status" value="1"/>
</dbReference>
<dbReference type="InterPro" id="IPR019658">
    <property type="entry name" value="DUF2515"/>
</dbReference>
<protein>
    <submittedName>
        <fullName evidence="2">Uncharacterized protein</fullName>
    </submittedName>
</protein>
<dbReference type="AlphaFoldDB" id="A0A5C5QGD4"/>
<proteinExistence type="predicted"/>
<keyword evidence="3" id="KW-1185">Reference proteome</keyword>
<dbReference type="Proteomes" id="UP000182858">
    <property type="component" value="Chromosome I"/>
</dbReference>